<evidence type="ECO:0000313" key="2">
    <source>
        <dbReference type="Proteomes" id="UP000186666"/>
    </source>
</evidence>
<accession>A0ABY1JV82</accession>
<sequence>MKELHHAMESFLLKQEQYQEKFGRVLSKL</sequence>
<proteinExistence type="predicted"/>
<reference evidence="1 2" key="1">
    <citation type="submission" date="2017-01" db="EMBL/GenBank/DDBJ databases">
        <authorList>
            <person name="Varghese N."/>
            <person name="Submissions S."/>
        </authorList>
    </citation>
    <scope>NUCLEOTIDE SEQUENCE [LARGE SCALE GENOMIC DNA]</scope>
    <source>
        <strain evidence="1 2">ATCC 23464</strain>
    </source>
</reference>
<evidence type="ECO:0008006" key="3">
    <source>
        <dbReference type="Google" id="ProtNLM"/>
    </source>
</evidence>
<gene>
    <name evidence="1" type="ORF">SAMN05421578_104273</name>
</gene>
<dbReference type="EMBL" id="FTNK01000004">
    <property type="protein sequence ID" value="SIQ83578.1"/>
    <property type="molecule type" value="Genomic_DNA"/>
</dbReference>
<protein>
    <recommendedName>
        <fullName evidence="3">Transposase</fullName>
    </recommendedName>
</protein>
<comment type="caution">
    <text evidence="1">The sequence shown here is derived from an EMBL/GenBank/DDBJ whole genome shotgun (WGS) entry which is preliminary data.</text>
</comment>
<keyword evidence="2" id="KW-1185">Reference proteome</keyword>
<name>A0ABY1JV82_9BACL</name>
<organism evidence="1 2">
    <name type="scientific">Paenibacillus macquariensis</name>
    <dbReference type="NCBI Taxonomy" id="948756"/>
    <lineage>
        <taxon>Bacteria</taxon>
        <taxon>Bacillati</taxon>
        <taxon>Bacillota</taxon>
        <taxon>Bacilli</taxon>
        <taxon>Bacillales</taxon>
        <taxon>Paenibacillaceae</taxon>
        <taxon>Paenibacillus</taxon>
    </lineage>
</organism>
<evidence type="ECO:0000313" key="1">
    <source>
        <dbReference type="EMBL" id="SIQ83578.1"/>
    </source>
</evidence>
<dbReference type="Proteomes" id="UP000186666">
    <property type="component" value="Unassembled WGS sequence"/>
</dbReference>